<dbReference type="Pfam" id="PF16686">
    <property type="entry name" value="POT1PC"/>
    <property type="match status" value="1"/>
</dbReference>
<gene>
    <name evidence="10" type="ORF">VPNG_02666</name>
</gene>
<dbReference type="GO" id="GO:0032210">
    <property type="term" value="P:regulation of telomere maintenance via telomerase"/>
    <property type="evidence" value="ECO:0007669"/>
    <property type="project" value="TreeGrafter"/>
</dbReference>
<dbReference type="InParanoid" id="A0A423XI51"/>
<evidence type="ECO:0000313" key="11">
    <source>
        <dbReference type="Proteomes" id="UP000285146"/>
    </source>
</evidence>
<evidence type="ECO:0000256" key="6">
    <source>
        <dbReference type="ARBA" id="ARBA00023125"/>
    </source>
</evidence>
<dbReference type="GO" id="GO:0016233">
    <property type="term" value="P:telomere capping"/>
    <property type="evidence" value="ECO:0007669"/>
    <property type="project" value="TreeGrafter"/>
</dbReference>
<feature type="compositionally biased region" description="Basic and acidic residues" evidence="8">
    <location>
        <begin position="349"/>
        <end position="375"/>
    </location>
</feature>
<feature type="region of interest" description="Disordered" evidence="8">
    <location>
        <begin position="448"/>
        <end position="468"/>
    </location>
</feature>
<protein>
    <recommendedName>
        <fullName evidence="9">Protection of telomeres protein 1 ssDNA-binding domain-containing protein</fullName>
    </recommendedName>
</protein>
<name>A0A423XI51_9PEZI</name>
<dbReference type="OrthoDB" id="2186770at2759"/>
<keyword evidence="11" id="KW-1185">Reference proteome</keyword>
<evidence type="ECO:0000256" key="1">
    <source>
        <dbReference type="ARBA" id="ARBA00004123"/>
    </source>
</evidence>
<reference evidence="10 11" key="1">
    <citation type="submission" date="2015-09" db="EMBL/GenBank/DDBJ databases">
        <title>Host preference determinants of Valsa canker pathogens revealed by comparative genomics.</title>
        <authorList>
            <person name="Yin Z."/>
            <person name="Huang L."/>
        </authorList>
    </citation>
    <scope>NUCLEOTIDE SEQUENCE [LARGE SCALE GENOMIC DNA]</scope>
    <source>
        <strain evidence="10 11">SXYLt</strain>
    </source>
</reference>
<dbReference type="InterPro" id="IPR028389">
    <property type="entry name" value="POT1"/>
</dbReference>
<dbReference type="EMBL" id="LKEB01000007">
    <property type="protein sequence ID" value="ROW16013.1"/>
    <property type="molecule type" value="Genomic_DNA"/>
</dbReference>
<dbReference type="PANTHER" id="PTHR14513:SF0">
    <property type="entry name" value="PROTECTION OF TELOMERES PROTEIN 1"/>
    <property type="match status" value="1"/>
</dbReference>
<feature type="domain" description="Protection of telomeres protein 1 ssDNA-binding" evidence="9">
    <location>
        <begin position="147"/>
        <end position="318"/>
    </location>
</feature>
<dbReference type="GO" id="GO:0098505">
    <property type="term" value="F:G-rich strand telomeric DNA binding"/>
    <property type="evidence" value="ECO:0007669"/>
    <property type="project" value="TreeGrafter"/>
</dbReference>
<evidence type="ECO:0000256" key="3">
    <source>
        <dbReference type="ARBA" id="ARBA00008442"/>
    </source>
</evidence>
<proteinExistence type="inferred from homology"/>
<dbReference type="AlphaFoldDB" id="A0A423XI51"/>
<dbReference type="Gene3D" id="2.40.50.140">
    <property type="entry name" value="Nucleic acid-binding proteins"/>
    <property type="match status" value="2"/>
</dbReference>
<evidence type="ECO:0000256" key="4">
    <source>
        <dbReference type="ARBA" id="ARBA00022454"/>
    </source>
</evidence>
<dbReference type="Proteomes" id="UP000285146">
    <property type="component" value="Unassembled WGS sequence"/>
</dbReference>
<dbReference type="STRING" id="1230097.A0A423XI51"/>
<dbReference type="SUPFAM" id="SSF50249">
    <property type="entry name" value="Nucleic acid-binding proteins"/>
    <property type="match status" value="1"/>
</dbReference>
<comment type="similarity">
    <text evidence="3">Belongs to the telombin family.</text>
</comment>
<comment type="subcellular location">
    <subcellularLocation>
        <location evidence="2">Chromosome</location>
        <location evidence="2">Telomere</location>
    </subcellularLocation>
    <subcellularLocation>
        <location evidence="1">Nucleus</location>
    </subcellularLocation>
</comment>
<dbReference type="GO" id="GO:0010521">
    <property type="term" value="F:telomerase inhibitor activity"/>
    <property type="evidence" value="ECO:0007669"/>
    <property type="project" value="TreeGrafter"/>
</dbReference>
<organism evidence="10 11">
    <name type="scientific">Cytospora leucostoma</name>
    <dbReference type="NCBI Taxonomy" id="1230097"/>
    <lineage>
        <taxon>Eukaryota</taxon>
        <taxon>Fungi</taxon>
        <taxon>Dikarya</taxon>
        <taxon>Ascomycota</taxon>
        <taxon>Pezizomycotina</taxon>
        <taxon>Sordariomycetes</taxon>
        <taxon>Sordariomycetidae</taxon>
        <taxon>Diaporthales</taxon>
        <taxon>Cytosporaceae</taxon>
        <taxon>Cytospora</taxon>
    </lineage>
</organism>
<keyword evidence="7" id="KW-0539">Nucleus</keyword>
<dbReference type="PANTHER" id="PTHR14513">
    <property type="entry name" value="PROTECTION OF TELOMERES 1"/>
    <property type="match status" value="1"/>
</dbReference>
<keyword evidence="5" id="KW-0779">Telomere</keyword>
<evidence type="ECO:0000256" key="8">
    <source>
        <dbReference type="SAM" id="MobiDB-lite"/>
    </source>
</evidence>
<accession>A0A423XI51</accession>
<evidence type="ECO:0000259" key="9">
    <source>
        <dbReference type="Pfam" id="PF16686"/>
    </source>
</evidence>
<evidence type="ECO:0000256" key="7">
    <source>
        <dbReference type="ARBA" id="ARBA00023242"/>
    </source>
</evidence>
<evidence type="ECO:0000313" key="10">
    <source>
        <dbReference type="EMBL" id="ROW16013.1"/>
    </source>
</evidence>
<sequence length="627" mass="71709">MQSSSVIPREPVPDPPLPQGFTLIKDLLDDNYRHNKTLPKVEAGDVVIASLVTRQQWNGEPSLITNKGKTDIHVYDGQRIAKCKGSRSARDGLKPPSKKVHRELDQKQHEYVLWLYGKINDLGCVPDKEEVAAMAERTVDINKKFSLLQDVKIKKFADVIVQVVKAPYDVGDRVTLWVSDYTKNEGFFDKISNDSDWIDGKPIRDGDPYNYTNKWSNHTSSMQADEKWLGPYGKRSMQITCWEPHADFIRNNVKAGDWVHLRNVHIDFGKNVSNIEGKLHTDMEHRSRLYVNVLDNREDRETLDPRLLDAIRRKRDYGRDHKQTLKGGTKRKSEGSAQSKNAKTRRRILREQKVRKLQEQEAKQEAKQDSKQESKHEAVLGLNDLIKCEFADKEIVAFSSVLEPVQYDTTFELPFTCAKYRTHARVVNFHPARLEDFATSRKIDEYHMLSDNSDGDSDSDSSSASGHEDGRRVWEWRFALKLEEAPSTPSKGRKPASAWVLVDNAEAQLLTDLDANDLRSEGNAGLLERLRQQMFILWGDLEERKAAIEARKGRNGWNKAPPLSDEEDNVNETEHCPGLLKASNKPFACCIRQYGVKVEAEEESNSAERTEWQRVFGLFGTKICSDY</sequence>
<feature type="region of interest" description="Disordered" evidence="8">
    <location>
        <begin position="318"/>
        <end position="375"/>
    </location>
</feature>
<dbReference type="GO" id="GO:0000783">
    <property type="term" value="C:nuclear telomere cap complex"/>
    <property type="evidence" value="ECO:0007669"/>
    <property type="project" value="TreeGrafter"/>
</dbReference>
<keyword evidence="4" id="KW-0158">Chromosome</keyword>
<evidence type="ECO:0000256" key="5">
    <source>
        <dbReference type="ARBA" id="ARBA00022895"/>
    </source>
</evidence>
<evidence type="ECO:0000256" key="2">
    <source>
        <dbReference type="ARBA" id="ARBA00004574"/>
    </source>
</evidence>
<dbReference type="FunFam" id="2.40.50.140:FF:000303">
    <property type="entry name" value="Protection of telomeres protein 1"/>
    <property type="match status" value="1"/>
</dbReference>
<comment type="caution">
    <text evidence="10">The sequence shown here is derived from an EMBL/GenBank/DDBJ whole genome shotgun (WGS) entry which is preliminary data.</text>
</comment>
<dbReference type="InterPro" id="IPR012340">
    <property type="entry name" value="NA-bd_OB-fold"/>
</dbReference>
<dbReference type="InterPro" id="IPR032042">
    <property type="entry name" value="POT1PC"/>
</dbReference>
<keyword evidence="6" id="KW-0238">DNA-binding</keyword>